<protein>
    <recommendedName>
        <fullName evidence="5">Helix-turn-helix domain-containing protein</fullName>
    </recommendedName>
</protein>
<name>A0A8J7C125_9BACT</name>
<feature type="coiled-coil region" evidence="1">
    <location>
        <begin position="116"/>
        <end position="175"/>
    </location>
</feature>
<evidence type="ECO:0000313" key="3">
    <source>
        <dbReference type="EMBL" id="MBD3866540.1"/>
    </source>
</evidence>
<reference evidence="3 4" key="1">
    <citation type="submission" date="2020-08" db="EMBL/GenBank/DDBJ databases">
        <title>Acidobacteriota in marine sediments use diverse sulfur dissimilation pathways.</title>
        <authorList>
            <person name="Wasmund K."/>
        </authorList>
    </citation>
    <scope>NUCLEOTIDE SEQUENCE [LARGE SCALE GENOMIC DNA]</scope>
    <source>
        <strain evidence="3">MAG AM4</strain>
    </source>
</reference>
<evidence type="ECO:0000313" key="4">
    <source>
        <dbReference type="Proteomes" id="UP000648239"/>
    </source>
</evidence>
<feature type="region of interest" description="Disordered" evidence="2">
    <location>
        <begin position="205"/>
        <end position="234"/>
    </location>
</feature>
<keyword evidence="1" id="KW-0175">Coiled coil</keyword>
<proteinExistence type="predicted"/>
<evidence type="ECO:0000256" key="1">
    <source>
        <dbReference type="SAM" id="Coils"/>
    </source>
</evidence>
<feature type="compositionally biased region" description="Basic and acidic residues" evidence="2">
    <location>
        <begin position="205"/>
        <end position="215"/>
    </location>
</feature>
<organism evidence="3 4">
    <name type="scientific">Candidatus Polarisedimenticola svalbardensis</name>
    <dbReference type="NCBI Taxonomy" id="2886004"/>
    <lineage>
        <taxon>Bacteria</taxon>
        <taxon>Pseudomonadati</taxon>
        <taxon>Acidobacteriota</taxon>
        <taxon>Candidatus Polarisedimenticolia</taxon>
        <taxon>Candidatus Polarisedimenticolales</taxon>
        <taxon>Candidatus Polarisedimenticolaceae</taxon>
        <taxon>Candidatus Polarisedimenticola</taxon>
    </lineage>
</organism>
<dbReference type="Proteomes" id="UP000648239">
    <property type="component" value="Unassembled WGS sequence"/>
</dbReference>
<gene>
    <name evidence="3" type="ORF">IFK94_00295</name>
</gene>
<evidence type="ECO:0000256" key="2">
    <source>
        <dbReference type="SAM" id="MobiDB-lite"/>
    </source>
</evidence>
<dbReference type="EMBL" id="JACXWD010000001">
    <property type="protein sequence ID" value="MBD3866540.1"/>
    <property type="molecule type" value="Genomic_DNA"/>
</dbReference>
<evidence type="ECO:0008006" key="5">
    <source>
        <dbReference type="Google" id="ProtNLM"/>
    </source>
</evidence>
<accession>A0A8J7C125</accession>
<sequence length="234" mass="26498">MKRMNLREAADRTLRSVTTLRRYLRSGRLKAEKIDGRYGPEYFVTERELSEAGLLFEAEKPIGETTDLTAAGSSLPVASLPYSTETVPLTLFQELQMKHEQLLVQYGMVRAAGMRVMELQNEVVARTEEAQGLKAQIALTRAKLFDASAPYRTQARKAELELKGRQLEIDALKEKVRGLEMLTRNAVTTETIERQFTDLLAQEEKVDRHAPETGIRRQPGYTFRRPVPPDPAGH</sequence>
<comment type="caution">
    <text evidence="3">The sequence shown here is derived from an EMBL/GenBank/DDBJ whole genome shotgun (WGS) entry which is preliminary data.</text>
</comment>
<dbReference type="AlphaFoldDB" id="A0A8J7C125"/>